<evidence type="ECO:0000256" key="4">
    <source>
        <dbReference type="ARBA" id="ARBA00023163"/>
    </source>
</evidence>
<accession>A0A174TL42</accession>
<dbReference type="PANTHER" id="PTHR43133">
    <property type="entry name" value="RNA POLYMERASE ECF-TYPE SIGMA FACTO"/>
    <property type="match status" value="1"/>
</dbReference>
<evidence type="ECO:0000259" key="6">
    <source>
        <dbReference type="Pfam" id="PF08281"/>
    </source>
</evidence>
<dbReference type="AlphaFoldDB" id="A0A174TL42"/>
<evidence type="ECO:0000313" key="7">
    <source>
        <dbReference type="EMBL" id="CUQ08110.1"/>
    </source>
</evidence>
<comment type="similarity">
    <text evidence="1">Belongs to the sigma-70 factor family. ECF subfamily.</text>
</comment>
<gene>
    <name evidence="7" type="primary">fecI_2</name>
    <name evidence="7" type="ORF">ERS852560_01368</name>
</gene>
<dbReference type="PANTHER" id="PTHR43133:SF46">
    <property type="entry name" value="RNA POLYMERASE SIGMA-70 FACTOR ECF SUBFAMILY"/>
    <property type="match status" value="1"/>
</dbReference>
<dbReference type="InterPro" id="IPR013324">
    <property type="entry name" value="RNA_pol_sigma_r3/r4-like"/>
</dbReference>
<evidence type="ECO:0000256" key="1">
    <source>
        <dbReference type="ARBA" id="ARBA00010641"/>
    </source>
</evidence>
<dbReference type="Pfam" id="PF08281">
    <property type="entry name" value="Sigma70_r4_2"/>
    <property type="match status" value="1"/>
</dbReference>
<proteinExistence type="inferred from homology"/>
<dbReference type="GO" id="GO:0006352">
    <property type="term" value="P:DNA-templated transcription initiation"/>
    <property type="evidence" value="ECO:0007669"/>
    <property type="project" value="InterPro"/>
</dbReference>
<evidence type="ECO:0000256" key="3">
    <source>
        <dbReference type="ARBA" id="ARBA00023082"/>
    </source>
</evidence>
<dbReference type="InterPro" id="IPR013325">
    <property type="entry name" value="RNA_pol_sigma_r2"/>
</dbReference>
<dbReference type="GO" id="GO:0003677">
    <property type="term" value="F:DNA binding"/>
    <property type="evidence" value="ECO:0007669"/>
    <property type="project" value="InterPro"/>
</dbReference>
<dbReference type="NCBIfam" id="TIGR02985">
    <property type="entry name" value="Sig70_bacteroi1"/>
    <property type="match status" value="1"/>
</dbReference>
<dbReference type="GO" id="GO:0016987">
    <property type="term" value="F:sigma factor activity"/>
    <property type="evidence" value="ECO:0007669"/>
    <property type="project" value="UniProtKB-KW"/>
</dbReference>
<dbReference type="CDD" id="cd06171">
    <property type="entry name" value="Sigma70_r4"/>
    <property type="match status" value="1"/>
</dbReference>
<dbReference type="InterPro" id="IPR007627">
    <property type="entry name" value="RNA_pol_sigma70_r2"/>
</dbReference>
<protein>
    <submittedName>
        <fullName evidence="7">Probable RNA polymerase sigma factor fecI</fullName>
    </submittedName>
</protein>
<evidence type="ECO:0000259" key="5">
    <source>
        <dbReference type="Pfam" id="PF04542"/>
    </source>
</evidence>
<dbReference type="SUPFAM" id="SSF88946">
    <property type="entry name" value="Sigma2 domain of RNA polymerase sigma factors"/>
    <property type="match status" value="1"/>
</dbReference>
<organism evidence="7 8">
    <name type="scientific">Parabacteroides distasonis</name>
    <dbReference type="NCBI Taxonomy" id="823"/>
    <lineage>
        <taxon>Bacteria</taxon>
        <taxon>Pseudomonadati</taxon>
        <taxon>Bacteroidota</taxon>
        <taxon>Bacteroidia</taxon>
        <taxon>Bacteroidales</taxon>
        <taxon>Tannerellaceae</taxon>
        <taxon>Parabacteroides</taxon>
    </lineage>
</organism>
<reference evidence="7 8" key="1">
    <citation type="submission" date="2015-09" db="EMBL/GenBank/DDBJ databases">
        <authorList>
            <consortium name="Pathogen Informatics"/>
        </authorList>
    </citation>
    <scope>NUCLEOTIDE SEQUENCE [LARGE SCALE GENOMIC DNA]</scope>
    <source>
        <strain evidence="7 8">2789STDY5834948</strain>
    </source>
</reference>
<name>A0A174TL42_PARDI</name>
<feature type="domain" description="RNA polymerase sigma-70 region 2" evidence="5">
    <location>
        <begin position="47"/>
        <end position="112"/>
    </location>
</feature>
<evidence type="ECO:0000313" key="8">
    <source>
        <dbReference type="Proteomes" id="UP000095332"/>
    </source>
</evidence>
<dbReference type="InterPro" id="IPR014327">
    <property type="entry name" value="RNA_pol_sigma70_bacteroid"/>
</dbReference>
<dbReference type="Gene3D" id="1.10.1740.10">
    <property type="match status" value="1"/>
</dbReference>
<dbReference type="Proteomes" id="UP000095332">
    <property type="component" value="Unassembled WGS sequence"/>
</dbReference>
<evidence type="ECO:0000256" key="2">
    <source>
        <dbReference type="ARBA" id="ARBA00023015"/>
    </source>
</evidence>
<dbReference type="InterPro" id="IPR014284">
    <property type="entry name" value="RNA_pol_sigma-70_dom"/>
</dbReference>
<sequence>MSFFNFVLFKNIYLCPIMERNHTKAINVDLLLEQITTEDNRLAFHRLFELYYPALCMYAKRFITDKETREDIVQDVFFAIWENRSRISVKTSARSYLVTCARNHCLNYLQRNHERYYESLIQEQIPIYAESSEELYTWEELQTLLRQALDKLPENYRLAFEKNRFENKSYGEIAEEMQISIRTVERYKNKATELLKTELKDYLPLFIGWLF</sequence>
<dbReference type="InterPro" id="IPR039425">
    <property type="entry name" value="RNA_pol_sigma-70-like"/>
</dbReference>
<dbReference type="InterPro" id="IPR013249">
    <property type="entry name" value="RNA_pol_sigma70_r4_t2"/>
</dbReference>
<dbReference type="EMBL" id="CZBM01000004">
    <property type="protein sequence ID" value="CUQ08110.1"/>
    <property type="molecule type" value="Genomic_DNA"/>
</dbReference>
<keyword evidence="4" id="KW-0804">Transcription</keyword>
<dbReference type="SUPFAM" id="SSF88659">
    <property type="entry name" value="Sigma3 and sigma4 domains of RNA polymerase sigma factors"/>
    <property type="match status" value="1"/>
</dbReference>
<dbReference type="InterPro" id="IPR036388">
    <property type="entry name" value="WH-like_DNA-bd_sf"/>
</dbReference>
<feature type="domain" description="RNA polymerase sigma factor 70 region 4 type 2" evidence="6">
    <location>
        <begin position="144"/>
        <end position="191"/>
    </location>
</feature>
<keyword evidence="3" id="KW-0731">Sigma factor</keyword>
<dbReference type="Gene3D" id="1.10.10.10">
    <property type="entry name" value="Winged helix-like DNA-binding domain superfamily/Winged helix DNA-binding domain"/>
    <property type="match status" value="1"/>
</dbReference>
<dbReference type="Pfam" id="PF04542">
    <property type="entry name" value="Sigma70_r2"/>
    <property type="match status" value="1"/>
</dbReference>
<keyword evidence="2" id="KW-0805">Transcription regulation</keyword>
<dbReference type="NCBIfam" id="TIGR02937">
    <property type="entry name" value="sigma70-ECF"/>
    <property type="match status" value="1"/>
</dbReference>